<dbReference type="PANTHER" id="PTHR43196">
    <property type="entry name" value="SULFATE ADENYLYLTRANSFERASE SUBUNIT 2"/>
    <property type="match status" value="1"/>
</dbReference>
<name>A0A075GRB7_9EURY</name>
<feature type="domain" description="Phosphoadenosine phosphosulphate reductase" evidence="1">
    <location>
        <begin position="17"/>
        <end position="203"/>
    </location>
</feature>
<dbReference type="InterPro" id="IPR014729">
    <property type="entry name" value="Rossmann-like_a/b/a_fold"/>
</dbReference>
<dbReference type="SUPFAM" id="SSF52402">
    <property type="entry name" value="Adenine nucleotide alpha hydrolases-like"/>
    <property type="match status" value="1"/>
</dbReference>
<dbReference type="Pfam" id="PF01507">
    <property type="entry name" value="PAPS_reduct"/>
    <property type="match status" value="1"/>
</dbReference>
<keyword evidence="2" id="KW-0808">Transferase</keyword>
<sequence length="375" mass="42853">MVDLTALYQETGDIPWVVGLSGGKDSTALTMLLLETMEMLPPPIRNRKKVFVTCVNTLVEAPPVIDHVHAFIVELRNYVRDRDLQVEVVELLPDVEQTFWVNLIGRGYPTPVREFRWCTDRMKIRPGKQFIDDNPEIFGDPPVVHFLLGTRYDESISRQRTMEAHTRLGTDIHSHGIMPTAGVIRPIEDWPTEYVWDYLLRSDWAKGGTNPFKEINGRLAVLYKDAASGECPVIHDPTQQTCAGSRFGCWTCTVVEVDSSLREMIDSGREIYEVEKLNLLADFRDKLRDERNLPENRVHGRNRRGVTLVKRDGSVGTGSYTMEYRKKVLARLTKLEEKTGELLITEDERLLIQQIWVEETANLAIKMAEQAEAAE</sequence>
<dbReference type="Gene3D" id="3.40.50.620">
    <property type="entry name" value="HUPs"/>
    <property type="match status" value="1"/>
</dbReference>
<dbReference type="PANTHER" id="PTHR43196:SF2">
    <property type="entry name" value="PHOSPHOADENOSINE PHOSPHOSULFATE REDUCTASE"/>
    <property type="match status" value="1"/>
</dbReference>
<dbReference type="AlphaFoldDB" id="A0A075GRB7"/>
<accession>A0A075GRB7</accession>
<evidence type="ECO:0000259" key="1">
    <source>
        <dbReference type="Pfam" id="PF01507"/>
    </source>
</evidence>
<proteinExistence type="predicted"/>
<reference evidence="2" key="1">
    <citation type="journal article" date="2014" name="Genome Biol. Evol.">
        <title>Pangenome evidence for extensive interdomain horizontal transfer affecting lineage core and shell genes in uncultured planktonic thaumarchaeota and euryarchaeota.</title>
        <authorList>
            <person name="Deschamps P."/>
            <person name="Zivanovic Y."/>
            <person name="Moreira D."/>
            <person name="Rodriguez-Valera F."/>
            <person name="Lopez-Garcia P."/>
        </authorList>
    </citation>
    <scope>NUCLEOTIDE SEQUENCE</scope>
</reference>
<evidence type="ECO:0000313" key="2">
    <source>
        <dbReference type="EMBL" id="AIF04273.1"/>
    </source>
</evidence>
<dbReference type="EMBL" id="KF900704">
    <property type="protein sequence ID" value="AIF04273.1"/>
    <property type="molecule type" value="Genomic_DNA"/>
</dbReference>
<dbReference type="GO" id="GO:0016740">
    <property type="term" value="F:transferase activity"/>
    <property type="evidence" value="ECO:0007669"/>
    <property type="project" value="UniProtKB-KW"/>
</dbReference>
<dbReference type="InterPro" id="IPR002500">
    <property type="entry name" value="PAPS_reduct_dom"/>
</dbReference>
<dbReference type="InterPro" id="IPR050128">
    <property type="entry name" value="Sulfate_adenylyltrnsfr_sub2"/>
</dbReference>
<organism evidence="2">
    <name type="scientific">uncultured marine group II/III euryarchaeote KM3_173_A11</name>
    <dbReference type="NCBI Taxonomy" id="1457930"/>
    <lineage>
        <taxon>Archaea</taxon>
        <taxon>Methanobacteriati</taxon>
        <taxon>Methanobacteriota</taxon>
        <taxon>environmental samples</taxon>
    </lineage>
</organism>
<protein>
    <submittedName>
        <fullName evidence="2">3'-phosphoadenosine 5'-phosphosulfate sulfotransferase (PAPS reductase)/FAD synthetase and(...)</fullName>
    </submittedName>
</protein>